<dbReference type="GO" id="GO:0003677">
    <property type="term" value="F:DNA binding"/>
    <property type="evidence" value="ECO:0007669"/>
    <property type="project" value="UniProtKB-UniRule"/>
</dbReference>
<accession>A0A7Y9UU48</accession>
<dbReference type="GO" id="GO:0006780">
    <property type="term" value="P:uroporphyrinogen III biosynthetic process"/>
    <property type="evidence" value="ECO:0007669"/>
    <property type="project" value="InterPro"/>
</dbReference>
<dbReference type="CDD" id="cd00383">
    <property type="entry name" value="trans_reg_C"/>
    <property type="match status" value="1"/>
</dbReference>
<organism evidence="4 5">
    <name type="scientific">Nocardioides daedukensis</name>
    <dbReference type="NCBI Taxonomy" id="634462"/>
    <lineage>
        <taxon>Bacteria</taxon>
        <taxon>Bacillati</taxon>
        <taxon>Actinomycetota</taxon>
        <taxon>Actinomycetes</taxon>
        <taxon>Propionibacteriales</taxon>
        <taxon>Nocardioidaceae</taxon>
        <taxon>Nocardioides</taxon>
    </lineage>
</organism>
<protein>
    <submittedName>
        <fullName evidence="4">Uroporphyrinogen-III synthase</fullName>
        <ecNumber evidence="4">4.2.1.75</ecNumber>
    </submittedName>
</protein>
<dbReference type="SMART" id="SM00862">
    <property type="entry name" value="Trans_reg_C"/>
    <property type="match status" value="1"/>
</dbReference>
<proteinExistence type="predicted"/>
<dbReference type="Pfam" id="PF00486">
    <property type="entry name" value="Trans_reg_C"/>
    <property type="match status" value="1"/>
</dbReference>
<dbReference type="SUPFAM" id="SSF69618">
    <property type="entry name" value="HemD-like"/>
    <property type="match status" value="1"/>
</dbReference>
<dbReference type="EMBL" id="JACCAA010000001">
    <property type="protein sequence ID" value="NYG59969.1"/>
    <property type="molecule type" value="Genomic_DNA"/>
</dbReference>
<keyword evidence="4" id="KW-0456">Lyase</keyword>
<comment type="caution">
    <text evidence="4">The sequence shown here is derived from an EMBL/GenBank/DDBJ whole genome shotgun (WGS) entry which is preliminary data.</text>
</comment>
<dbReference type="InterPro" id="IPR036388">
    <property type="entry name" value="WH-like_DNA-bd_sf"/>
</dbReference>
<dbReference type="GO" id="GO:0006355">
    <property type="term" value="P:regulation of DNA-templated transcription"/>
    <property type="evidence" value="ECO:0007669"/>
    <property type="project" value="InterPro"/>
</dbReference>
<dbReference type="InterPro" id="IPR003754">
    <property type="entry name" value="4pyrrol_synth_uPrphyn_synth"/>
</dbReference>
<dbReference type="PROSITE" id="PS51755">
    <property type="entry name" value="OMPR_PHOB"/>
    <property type="match status" value="1"/>
</dbReference>
<keyword evidence="1 2" id="KW-0238">DNA-binding</keyword>
<gene>
    <name evidence="4" type="ORF">BJ980_002892</name>
</gene>
<reference evidence="4 5" key="1">
    <citation type="submission" date="2020-07" db="EMBL/GenBank/DDBJ databases">
        <title>Sequencing the genomes of 1000 actinobacteria strains.</title>
        <authorList>
            <person name="Klenk H.-P."/>
        </authorList>
    </citation>
    <scope>NUCLEOTIDE SEQUENCE [LARGE SCALE GENOMIC DNA]</scope>
    <source>
        <strain evidence="4 5">DSM 23819</strain>
    </source>
</reference>
<dbReference type="InterPro" id="IPR016032">
    <property type="entry name" value="Sig_transdc_resp-reg_C-effctor"/>
</dbReference>
<dbReference type="NCBIfam" id="NF005568">
    <property type="entry name" value="PRK07239.1"/>
    <property type="match status" value="1"/>
</dbReference>
<evidence type="ECO:0000313" key="5">
    <source>
        <dbReference type="Proteomes" id="UP000540656"/>
    </source>
</evidence>
<dbReference type="AlphaFoldDB" id="A0A7Y9UU48"/>
<dbReference type="GO" id="GO:0000160">
    <property type="term" value="P:phosphorelay signal transduction system"/>
    <property type="evidence" value="ECO:0007669"/>
    <property type="project" value="InterPro"/>
</dbReference>
<dbReference type="InterPro" id="IPR039793">
    <property type="entry name" value="UROS/Hem4"/>
</dbReference>
<name>A0A7Y9UU48_9ACTN</name>
<dbReference type="RefSeq" id="WP_179502962.1">
    <property type="nucleotide sequence ID" value="NZ_JACCAA010000001.1"/>
</dbReference>
<dbReference type="CDD" id="cd06578">
    <property type="entry name" value="HemD"/>
    <property type="match status" value="1"/>
</dbReference>
<feature type="DNA-binding region" description="OmpR/PhoB-type" evidence="2">
    <location>
        <begin position="275"/>
        <end position="368"/>
    </location>
</feature>
<dbReference type="PANTHER" id="PTHR40082">
    <property type="entry name" value="BLR5956 PROTEIN"/>
    <property type="match status" value="1"/>
</dbReference>
<evidence type="ECO:0000313" key="4">
    <source>
        <dbReference type="EMBL" id="NYG59969.1"/>
    </source>
</evidence>
<dbReference type="InterPro" id="IPR036108">
    <property type="entry name" value="4pyrrol_syn_uPrphyn_synt_sf"/>
</dbReference>
<feature type="domain" description="OmpR/PhoB-type" evidence="3">
    <location>
        <begin position="275"/>
        <end position="368"/>
    </location>
</feature>
<dbReference type="Pfam" id="PF02602">
    <property type="entry name" value="HEM4"/>
    <property type="match status" value="1"/>
</dbReference>
<keyword evidence="5" id="KW-1185">Reference proteome</keyword>
<sequence>MTPLPLDGFRIGVTAARKAAEQCALIERRGGQVEWAPALSGDIGTIDADQLRSATLDVLARPVDMFIATTGVGIKAWFGAAEEWDLGVELLEHLAGAEILARGPKSVGALRRAGLRELWAPESECFEDVLAHLRGRDLAGLRIVVQEHGQSLSNVAHALRRQGAEVDVVTVYRIEGAADPAPLFRMVELIADHKLDAVTFTSAPAVAALMDIAAVVGRRDDVVAAFQADVVASCVGPVTAAAFEMWGVPTISPERSRTAAMIKQLESELPLRRDGLAIEVAGHALLLHGDVVLLDGVAVHLSPAPLAVLSALVVNPGHVVPRRELLAALPTGQASSEHAVEMAVARLRAALGTTVVQTVVKRGYRLAVG</sequence>
<dbReference type="Proteomes" id="UP000540656">
    <property type="component" value="Unassembled WGS sequence"/>
</dbReference>
<evidence type="ECO:0000259" key="3">
    <source>
        <dbReference type="PROSITE" id="PS51755"/>
    </source>
</evidence>
<dbReference type="PANTHER" id="PTHR40082:SF1">
    <property type="entry name" value="BLR5956 PROTEIN"/>
    <property type="match status" value="1"/>
</dbReference>
<dbReference type="SUPFAM" id="SSF46894">
    <property type="entry name" value="C-terminal effector domain of the bipartite response regulators"/>
    <property type="match status" value="1"/>
</dbReference>
<evidence type="ECO:0000256" key="1">
    <source>
        <dbReference type="ARBA" id="ARBA00023125"/>
    </source>
</evidence>
<evidence type="ECO:0000256" key="2">
    <source>
        <dbReference type="PROSITE-ProRule" id="PRU01091"/>
    </source>
</evidence>
<dbReference type="GO" id="GO:0004852">
    <property type="term" value="F:uroporphyrinogen-III synthase activity"/>
    <property type="evidence" value="ECO:0007669"/>
    <property type="project" value="UniProtKB-EC"/>
</dbReference>
<dbReference type="Gene3D" id="1.10.10.10">
    <property type="entry name" value="Winged helix-like DNA-binding domain superfamily/Winged helix DNA-binding domain"/>
    <property type="match status" value="1"/>
</dbReference>
<dbReference type="InterPro" id="IPR001867">
    <property type="entry name" value="OmpR/PhoB-type_DNA-bd"/>
</dbReference>
<dbReference type="Gene3D" id="3.40.50.10090">
    <property type="match status" value="2"/>
</dbReference>
<dbReference type="EC" id="4.2.1.75" evidence="4"/>